<evidence type="ECO:0000259" key="1">
    <source>
        <dbReference type="Pfam" id="PF12680"/>
    </source>
</evidence>
<gene>
    <name evidence="2" type="ORF">HQ865_05405</name>
</gene>
<dbReference type="Gene3D" id="3.10.450.50">
    <property type="match status" value="1"/>
</dbReference>
<evidence type="ECO:0000313" key="3">
    <source>
        <dbReference type="Proteomes" id="UP000505355"/>
    </source>
</evidence>
<proteinExistence type="predicted"/>
<dbReference type="Pfam" id="PF12680">
    <property type="entry name" value="SnoaL_2"/>
    <property type="match status" value="1"/>
</dbReference>
<dbReference type="InterPro" id="IPR032710">
    <property type="entry name" value="NTF2-like_dom_sf"/>
</dbReference>
<dbReference type="InterPro" id="IPR037401">
    <property type="entry name" value="SnoaL-like"/>
</dbReference>
<accession>A0A7D4QDU7</accession>
<feature type="domain" description="SnoaL-like" evidence="1">
    <location>
        <begin position="7"/>
        <end position="107"/>
    </location>
</feature>
<dbReference type="AlphaFoldDB" id="A0A7D4QDU7"/>
<dbReference type="Proteomes" id="UP000505355">
    <property type="component" value="Chromosome"/>
</dbReference>
<evidence type="ECO:0000313" key="2">
    <source>
        <dbReference type="EMBL" id="QKJ29212.1"/>
    </source>
</evidence>
<dbReference type="EMBL" id="CP054139">
    <property type="protein sequence ID" value="QKJ29212.1"/>
    <property type="molecule type" value="Genomic_DNA"/>
</dbReference>
<reference evidence="2 3" key="1">
    <citation type="submission" date="2020-05" db="EMBL/GenBank/DDBJ databases">
        <title>Mucilaginibacter mali sp. nov.</title>
        <authorList>
            <person name="Kim H.S."/>
            <person name="Lee K.C."/>
            <person name="Suh M.K."/>
            <person name="Kim J.-S."/>
            <person name="Han K.-I."/>
            <person name="Eom M.K."/>
            <person name="Shin Y.K."/>
            <person name="Lee J.-S."/>
        </authorList>
    </citation>
    <scope>NUCLEOTIDE SEQUENCE [LARGE SCALE GENOMIC DNA]</scope>
    <source>
        <strain evidence="2 3">G2-14</strain>
    </source>
</reference>
<dbReference type="KEGG" id="mmab:HQ865_05405"/>
<protein>
    <submittedName>
        <fullName evidence="2">Nuclear transport factor 2 family protein</fullName>
    </submittedName>
</protein>
<organism evidence="2 3">
    <name type="scientific">Mucilaginibacter mali</name>
    <dbReference type="NCBI Taxonomy" id="2740462"/>
    <lineage>
        <taxon>Bacteria</taxon>
        <taxon>Pseudomonadati</taxon>
        <taxon>Bacteroidota</taxon>
        <taxon>Sphingobacteriia</taxon>
        <taxon>Sphingobacteriales</taxon>
        <taxon>Sphingobacteriaceae</taxon>
        <taxon>Mucilaginibacter</taxon>
    </lineage>
</organism>
<dbReference type="SUPFAM" id="SSF54427">
    <property type="entry name" value="NTF2-like"/>
    <property type="match status" value="1"/>
</dbReference>
<sequence length="151" mass="17139">MDNKQLIEKFYSSFANGDANGMISCYTDDITFTDPAFDTLHGDDAKSMWRMLLQNKGVKVTFSNVSADDKTGSALWVAEYTFSRTGRKVINRVSAQFEFRDGLIVKHTDSFDVWKWAGQAMGFAGWLLGWTPFMRNKIQQQVRGLLAKFKG</sequence>
<keyword evidence="3" id="KW-1185">Reference proteome</keyword>
<name>A0A7D4QDU7_9SPHI</name>
<dbReference type="RefSeq" id="WP_173413907.1">
    <property type="nucleotide sequence ID" value="NZ_CP054139.1"/>
</dbReference>